<reference evidence="7 8" key="1">
    <citation type="submission" date="2019-04" db="EMBL/GenBank/DDBJ databases">
        <title>Microbes associate with the intestines of laboratory mice.</title>
        <authorList>
            <person name="Navarre W."/>
            <person name="Wong E."/>
            <person name="Huang K."/>
            <person name="Tropini C."/>
            <person name="Ng K."/>
            <person name="Yu B."/>
        </authorList>
    </citation>
    <scope>NUCLEOTIDE SEQUENCE [LARGE SCALE GENOMIC DNA]</scope>
    <source>
        <strain evidence="7 8">NM50_B9-20</strain>
    </source>
</reference>
<dbReference type="PANTHER" id="PTHR43133:SF51">
    <property type="entry name" value="RNA POLYMERASE SIGMA FACTOR"/>
    <property type="match status" value="1"/>
</dbReference>
<evidence type="ECO:0000259" key="6">
    <source>
        <dbReference type="Pfam" id="PF08281"/>
    </source>
</evidence>
<keyword evidence="2" id="KW-0805">Transcription regulation</keyword>
<dbReference type="OrthoDB" id="9784984at2"/>
<evidence type="ECO:0000256" key="4">
    <source>
        <dbReference type="ARBA" id="ARBA00023163"/>
    </source>
</evidence>
<dbReference type="Pfam" id="PF08281">
    <property type="entry name" value="Sigma70_r4_2"/>
    <property type="match status" value="1"/>
</dbReference>
<dbReference type="GO" id="GO:0016987">
    <property type="term" value="F:sigma factor activity"/>
    <property type="evidence" value="ECO:0007669"/>
    <property type="project" value="UniProtKB-KW"/>
</dbReference>
<dbReference type="EMBL" id="SRYR01000004">
    <property type="protein sequence ID" value="TGY42088.1"/>
    <property type="molecule type" value="Genomic_DNA"/>
</dbReference>
<keyword evidence="3" id="KW-0731">Sigma factor</keyword>
<dbReference type="InterPro" id="IPR036388">
    <property type="entry name" value="WH-like_DNA-bd_sf"/>
</dbReference>
<dbReference type="RefSeq" id="WP_136007009.1">
    <property type="nucleotide sequence ID" value="NZ_SRYR01000004.1"/>
</dbReference>
<dbReference type="SUPFAM" id="SSF88946">
    <property type="entry name" value="Sigma2 domain of RNA polymerase sigma factors"/>
    <property type="match status" value="1"/>
</dbReference>
<accession>A0A4S2DIT9</accession>
<dbReference type="GO" id="GO:0006352">
    <property type="term" value="P:DNA-templated transcription initiation"/>
    <property type="evidence" value="ECO:0007669"/>
    <property type="project" value="InterPro"/>
</dbReference>
<dbReference type="Proteomes" id="UP000306888">
    <property type="component" value="Unassembled WGS sequence"/>
</dbReference>
<evidence type="ECO:0000259" key="5">
    <source>
        <dbReference type="Pfam" id="PF04542"/>
    </source>
</evidence>
<dbReference type="Gene3D" id="1.10.10.10">
    <property type="entry name" value="Winged helix-like DNA-binding domain superfamily/Winged helix DNA-binding domain"/>
    <property type="match status" value="1"/>
</dbReference>
<evidence type="ECO:0000256" key="1">
    <source>
        <dbReference type="ARBA" id="ARBA00010641"/>
    </source>
</evidence>
<proteinExistence type="inferred from homology"/>
<dbReference type="InterPro" id="IPR039425">
    <property type="entry name" value="RNA_pol_sigma-70-like"/>
</dbReference>
<dbReference type="InterPro" id="IPR013325">
    <property type="entry name" value="RNA_pol_sigma_r2"/>
</dbReference>
<organism evidence="7 8">
    <name type="scientific">Clostridium sartagoforme</name>
    <dbReference type="NCBI Taxonomy" id="84031"/>
    <lineage>
        <taxon>Bacteria</taxon>
        <taxon>Bacillati</taxon>
        <taxon>Bacillota</taxon>
        <taxon>Clostridia</taxon>
        <taxon>Eubacteriales</taxon>
        <taxon>Clostridiaceae</taxon>
        <taxon>Clostridium</taxon>
    </lineage>
</organism>
<protein>
    <submittedName>
        <fullName evidence="7">RNA polymerase sigma factor</fullName>
    </submittedName>
</protein>
<feature type="domain" description="RNA polymerase sigma factor 70 region 4 type 2" evidence="6">
    <location>
        <begin position="117"/>
        <end position="165"/>
    </location>
</feature>
<dbReference type="CDD" id="cd06171">
    <property type="entry name" value="Sigma70_r4"/>
    <property type="match status" value="1"/>
</dbReference>
<evidence type="ECO:0000313" key="8">
    <source>
        <dbReference type="Proteomes" id="UP000306888"/>
    </source>
</evidence>
<feature type="domain" description="RNA polymerase sigma-70 region 2" evidence="5">
    <location>
        <begin position="20"/>
        <end position="86"/>
    </location>
</feature>
<evidence type="ECO:0000256" key="3">
    <source>
        <dbReference type="ARBA" id="ARBA00023082"/>
    </source>
</evidence>
<dbReference type="NCBIfam" id="TIGR02937">
    <property type="entry name" value="sigma70-ECF"/>
    <property type="match status" value="1"/>
</dbReference>
<dbReference type="GO" id="GO:0003677">
    <property type="term" value="F:DNA binding"/>
    <property type="evidence" value="ECO:0007669"/>
    <property type="project" value="InterPro"/>
</dbReference>
<gene>
    <name evidence="7" type="ORF">E5347_10145</name>
</gene>
<dbReference type="InterPro" id="IPR013249">
    <property type="entry name" value="RNA_pol_sigma70_r4_t2"/>
</dbReference>
<evidence type="ECO:0000313" key="7">
    <source>
        <dbReference type="EMBL" id="TGY42088.1"/>
    </source>
</evidence>
<evidence type="ECO:0000256" key="2">
    <source>
        <dbReference type="ARBA" id="ARBA00023015"/>
    </source>
</evidence>
<dbReference type="InterPro" id="IPR007627">
    <property type="entry name" value="RNA_pol_sigma70_r2"/>
</dbReference>
<comment type="caution">
    <text evidence="7">The sequence shown here is derived from an EMBL/GenBank/DDBJ whole genome shotgun (WGS) entry which is preliminary data.</text>
</comment>
<dbReference type="SUPFAM" id="SSF88659">
    <property type="entry name" value="Sigma3 and sigma4 domains of RNA polymerase sigma factors"/>
    <property type="match status" value="1"/>
</dbReference>
<keyword evidence="8" id="KW-1185">Reference proteome</keyword>
<dbReference type="InterPro" id="IPR014284">
    <property type="entry name" value="RNA_pol_sigma-70_dom"/>
</dbReference>
<dbReference type="InterPro" id="IPR013324">
    <property type="entry name" value="RNA_pol_sigma_r3/r4-like"/>
</dbReference>
<dbReference type="PANTHER" id="PTHR43133">
    <property type="entry name" value="RNA POLYMERASE ECF-TYPE SIGMA FACTO"/>
    <property type="match status" value="1"/>
</dbReference>
<sequence>MELLIKKAQNGDKEAFISIINEHLQMMYKVAKTRLSSEEDIGDAIQETILSAYKSICVLKNTSYFKTWLIKILINKCNDIILKNKKVIYVEDYYESIENEDLLEAKVSIEENIVFNETLNSLDESYKTVIVLYYVSGFNTREISEILKEKEGTIKSRLSRARQKLKEIYLKSYNEENRNFKVGGSK</sequence>
<dbReference type="Pfam" id="PF04542">
    <property type="entry name" value="Sigma70_r2"/>
    <property type="match status" value="1"/>
</dbReference>
<keyword evidence="4" id="KW-0804">Transcription</keyword>
<dbReference type="Gene3D" id="1.10.1740.10">
    <property type="match status" value="1"/>
</dbReference>
<comment type="similarity">
    <text evidence="1">Belongs to the sigma-70 factor family. ECF subfamily.</text>
</comment>
<name>A0A4S2DIT9_9CLOT</name>
<dbReference type="AlphaFoldDB" id="A0A4S2DIT9"/>